<proteinExistence type="inferred from homology"/>
<evidence type="ECO:0000256" key="1">
    <source>
        <dbReference type="ARBA" id="ARBA00009080"/>
    </source>
</evidence>
<evidence type="ECO:0000313" key="7">
    <source>
        <dbReference type="EMBL" id="PRR74906.1"/>
    </source>
</evidence>
<dbReference type="InterPro" id="IPR006115">
    <property type="entry name" value="6PGDH_NADP-bd"/>
</dbReference>
<evidence type="ECO:0000256" key="4">
    <source>
        <dbReference type="PIRSR" id="PIRSR000103-1"/>
    </source>
</evidence>
<dbReference type="PANTHER" id="PTHR43060">
    <property type="entry name" value="3-HYDROXYISOBUTYRATE DEHYDROGENASE-LIKE 1, MITOCHONDRIAL-RELATED"/>
    <property type="match status" value="1"/>
</dbReference>
<keyword evidence="3" id="KW-0520">NAD</keyword>
<comment type="caution">
    <text evidence="7">The sequence shown here is derived from an EMBL/GenBank/DDBJ whole genome shotgun (WGS) entry which is preliminary data.</text>
</comment>
<dbReference type="Gene3D" id="1.10.1040.10">
    <property type="entry name" value="N-(1-d-carboxylethyl)-l-norvaline Dehydrogenase, domain 2"/>
    <property type="match status" value="1"/>
</dbReference>
<dbReference type="PIRSF" id="PIRSF000103">
    <property type="entry name" value="HIBADH"/>
    <property type="match status" value="1"/>
</dbReference>
<dbReference type="GO" id="GO:0046395">
    <property type="term" value="P:carboxylic acid catabolic process"/>
    <property type="evidence" value="ECO:0007669"/>
    <property type="project" value="UniProtKB-ARBA"/>
</dbReference>
<dbReference type="NCBIfam" id="NF008592">
    <property type="entry name" value="PRK11559.1"/>
    <property type="match status" value="1"/>
</dbReference>
<dbReference type="AlphaFoldDB" id="A0A2T0AW31"/>
<dbReference type="PANTHER" id="PTHR43060:SF3">
    <property type="entry name" value="2-HYDROXY-3-OXOPROPIONATE REDUCTASE"/>
    <property type="match status" value="1"/>
</dbReference>
<dbReference type="Pfam" id="PF14833">
    <property type="entry name" value="NAD_binding_11"/>
    <property type="match status" value="1"/>
</dbReference>
<dbReference type="EMBL" id="PVXM01000006">
    <property type="protein sequence ID" value="PRR74906.1"/>
    <property type="molecule type" value="Genomic_DNA"/>
</dbReference>
<evidence type="ECO:0000259" key="5">
    <source>
        <dbReference type="Pfam" id="PF03446"/>
    </source>
</evidence>
<dbReference type="InterPro" id="IPR006398">
    <property type="entry name" value="Tartro_sem_red"/>
</dbReference>
<keyword evidence="2 7" id="KW-0560">Oxidoreductase</keyword>
<evidence type="ECO:0000259" key="6">
    <source>
        <dbReference type="Pfam" id="PF14833"/>
    </source>
</evidence>
<protein>
    <submittedName>
        <fullName evidence="7">2-hydroxy-3-oxopropionate reductase</fullName>
        <ecNumber evidence="7">1.1.1.60</ecNumber>
    </submittedName>
</protein>
<dbReference type="InterPro" id="IPR036291">
    <property type="entry name" value="NAD(P)-bd_dom_sf"/>
</dbReference>
<feature type="domain" description="3-hydroxyisobutyrate dehydrogenase-like NAD-binding" evidence="6">
    <location>
        <begin position="165"/>
        <end position="285"/>
    </location>
</feature>
<gene>
    <name evidence="7" type="primary">garR_1</name>
    <name evidence="7" type="ORF">MOHU_04060</name>
</gene>
<sequence length="303" mass="31735">MGKIGFIGLGIMGKPMSKNLIKAGYQLVVYDIVKEAVAEVVAAGAEPAGSPREVAARCDKFITMLPNSPHVKEVVLGDNGIIEGAQQGSILIDMSSIDPMVTREIAAKLKEKGIRMLDAPVSGGEPKAIDGTLSIMVGGRQEDFDECYDILKAMGASVVRVGDIGAGNVTKLANQIIVALNIAAMSEALVLATKAGVEPELVYQAIRGGLAGSAVLDAKAPLVMARKFNPGFRINLHIKDLANALAAGHEVGVPLPLTATVMEILQALKVDGLGDADHGAIIRFYEKLAQVECQASSTTRPSR</sequence>
<comment type="similarity">
    <text evidence="1">Belongs to the HIBADH-related family.</text>
</comment>
<dbReference type="InterPro" id="IPR029154">
    <property type="entry name" value="HIBADH-like_NADP-bd"/>
</dbReference>
<dbReference type="GO" id="GO:0008679">
    <property type="term" value="F:2-hydroxy-3-oxopropionate reductase activity"/>
    <property type="evidence" value="ECO:0007669"/>
    <property type="project" value="UniProtKB-EC"/>
</dbReference>
<keyword evidence="8" id="KW-1185">Reference proteome</keyword>
<feature type="domain" description="6-phosphogluconate dehydrogenase NADP-binding" evidence="5">
    <location>
        <begin position="3"/>
        <end position="162"/>
    </location>
</feature>
<dbReference type="SUPFAM" id="SSF48179">
    <property type="entry name" value="6-phosphogluconate dehydrogenase C-terminal domain-like"/>
    <property type="match status" value="1"/>
</dbReference>
<dbReference type="EC" id="1.1.1.60" evidence="7"/>
<evidence type="ECO:0000256" key="2">
    <source>
        <dbReference type="ARBA" id="ARBA00023002"/>
    </source>
</evidence>
<dbReference type="PROSITE" id="PS00895">
    <property type="entry name" value="3_HYDROXYISOBUT_DH"/>
    <property type="match status" value="1"/>
</dbReference>
<reference evidence="7 8" key="1">
    <citation type="submission" date="2018-03" db="EMBL/GenBank/DDBJ databases">
        <title>Genome sequence of Moorella humiferrea DSM 23265.</title>
        <authorList>
            <person name="Poehlein A."/>
            <person name="Daniel R."/>
        </authorList>
    </citation>
    <scope>NUCLEOTIDE SEQUENCE [LARGE SCALE GENOMIC DNA]</scope>
    <source>
        <strain evidence="7 8">DSM 23265</strain>
    </source>
</reference>
<dbReference type="OrthoDB" id="9786703at2"/>
<dbReference type="Gene3D" id="3.40.50.720">
    <property type="entry name" value="NAD(P)-binding Rossmann-like Domain"/>
    <property type="match status" value="1"/>
</dbReference>
<dbReference type="NCBIfam" id="TIGR01505">
    <property type="entry name" value="tartro_sem_red"/>
    <property type="match status" value="1"/>
</dbReference>
<dbReference type="GO" id="GO:0046487">
    <property type="term" value="P:glyoxylate metabolic process"/>
    <property type="evidence" value="ECO:0007669"/>
    <property type="project" value="InterPro"/>
</dbReference>
<dbReference type="Proteomes" id="UP000238415">
    <property type="component" value="Unassembled WGS sequence"/>
</dbReference>
<dbReference type="GO" id="GO:0051287">
    <property type="term" value="F:NAD binding"/>
    <property type="evidence" value="ECO:0007669"/>
    <property type="project" value="InterPro"/>
</dbReference>
<dbReference type="InterPro" id="IPR015815">
    <property type="entry name" value="HIBADH-related"/>
</dbReference>
<dbReference type="InterPro" id="IPR013328">
    <property type="entry name" value="6PGD_dom2"/>
</dbReference>
<dbReference type="GO" id="GO:0050661">
    <property type="term" value="F:NADP binding"/>
    <property type="evidence" value="ECO:0007669"/>
    <property type="project" value="InterPro"/>
</dbReference>
<dbReference type="FunFam" id="3.40.50.720:FF:000071">
    <property type="entry name" value="2-hydroxy-3-oxopropionate reductase"/>
    <property type="match status" value="1"/>
</dbReference>
<dbReference type="SUPFAM" id="SSF51735">
    <property type="entry name" value="NAD(P)-binding Rossmann-fold domains"/>
    <property type="match status" value="1"/>
</dbReference>
<dbReference type="InterPro" id="IPR002204">
    <property type="entry name" value="3-OH-isobutyrate_DH-rel_CS"/>
</dbReference>
<evidence type="ECO:0000256" key="3">
    <source>
        <dbReference type="ARBA" id="ARBA00023027"/>
    </source>
</evidence>
<evidence type="ECO:0000313" key="8">
    <source>
        <dbReference type="Proteomes" id="UP000238415"/>
    </source>
</evidence>
<organism evidence="7 8">
    <name type="scientific">Neomoorella humiferrea</name>
    <dbReference type="NCBI Taxonomy" id="676965"/>
    <lineage>
        <taxon>Bacteria</taxon>
        <taxon>Bacillati</taxon>
        <taxon>Bacillota</taxon>
        <taxon>Clostridia</taxon>
        <taxon>Neomoorellales</taxon>
        <taxon>Neomoorellaceae</taxon>
        <taxon>Neomoorella</taxon>
    </lineage>
</organism>
<dbReference type="InterPro" id="IPR008927">
    <property type="entry name" value="6-PGluconate_DH-like_C_sf"/>
</dbReference>
<feature type="active site" evidence="4">
    <location>
        <position position="171"/>
    </location>
</feature>
<name>A0A2T0AW31_9FIRM</name>
<dbReference type="RefSeq" id="WP_106004443.1">
    <property type="nucleotide sequence ID" value="NZ_CP136419.1"/>
</dbReference>
<dbReference type="Pfam" id="PF03446">
    <property type="entry name" value="NAD_binding_2"/>
    <property type="match status" value="1"/>
</dbReference>
<accession>A0A2T0AW31</accession>